<comment type="caution">
    <text evidence="1">The sequence shown here is derived from an EMBL/GenBank/DDBJ whole genome shotgun (WGS) entry which is preliminary data.</text>
</comment>
<evidence type="ECO:0000313" key="1">
    <source>
        <dbReference type="EMBL" id="CAI6376843.1"/>
    </source>
</evidence>
<protein>
    <submittedName>
        <fullName evidence="1">Uncharacterized protein</fullName>
    </submittedName>
</protein>
<proteinExistence type="predicted"/>
<keyword evidence="2" id="KW-1185">Reference proteome</keyword>
<organism evidence="1 2">
    <name type="scientific">Macrosiphum euphorbiae</name>
    <name type="common">potato aphid</name>
    <dbReference type="NCBI Taxonomy" id="13131"/>
    <lineage>
        <taxon>Eukaryota</taxon>
        <taxon>Metazoa</taxon>
        <taxon>Ecdysozoa</taxon>
        <taxon>Arthropoda</taxon>
        <taxon>Hexapoda</taxon>
        <taxon>Insecta</taxon>
        <taxon>Pterygota</taxon>
        <taxon>Neoptera</taxon>
        <taxon>Paraneoptera</taxon>
        <taxon>Hemiptera</taxon>
        <taxon>Sternorrhyncha</taxon>
        <taxon>Aphidomorpha</taxon>
        <taxon>Aphidoidea</taxon>
        <taxon>Aphididae</taxon>
        <taxon>Macrosiphini</taxon>
        <taxon>Macrosiphum</taxon>
    </lineage>
</organism>
<gene>
    <name evidence="1" type="ORF">MEUPH1_LOCUS30174</name>
</gene>
<sequence length="257" mass="29597">MTAAIYLDIFSISSPISKFLQSPSLNYLTAFNMINNLHKKIRSRRDNADSIFINLYSKVKHFITEINKELELNSSNFTIKNDFNKGKSVGRVSKKKMSGEEVTDEPPNISPTDRFKIETFNYIHDICANSLDKRFISNTKLLSDCICLDPKHFNSIKNEVPANALLELSILTTIDRNTLAYELQQFALQFNSITKTFEATFTYYLTEDSQFPIYEHELDLDEDQASVIDPSNNCKTCNNCLRCAFNVLHNIVQQWLF</sequence>
<dbReference type="EMBL" id="CARXXK010001583">
    <property type="protein sequence ID" value="CAI6376843.1"/>
    <property type="molecule type" value="Genomic_DNA"/>
</dbReference>
<name>A0AAV0Y8S1_9HEMI</name>
<accession>A0AAV0Y8S1</accession>
<reference evidence="1 2" key="1">
    <citation type="submission" date="2023-01" db="EMBL/GenBank/DDBJ databases">
        <authorList>
            <person name="Whitehead M."/>
        </authorList>
    </citation>
    <scope>NUCLEOTIDE SEQUENCE [LARGE SCALE GENOMIC DNA]</scope>
</reference>
<dbReference type="Proteomes" id="UP001160148">
    <property type="component" value="Unassembled WGS sequence"/>
</dbReference>
<evidence type="ECO:0000313" key="2">
    <source>
        <dbReference type="Proteomes" id="UP001160148"/>
    </source>
</evidence>
<dbReference type="AlphaFoldDB" id="A0AAV0Y8S1"/>